<protein>
    <recommendedName>
        <fullName evidence="3">SPRY domain-containing protein</fullName>
    </recommendedName>
</protein>
<dbReference type="AlphaFoldDB" id="A0A5J4WT52"/>
<sequence length="219" mass="25131">MGSVNSKILYEYNVIGGFIGLGEYIHLEMINEMEDFPDIQQFIGVNKKTFQLKDHPRFHEVIEKALYELENPDPTGQSVRLERVNGLLRKAITLEQQNFSISLNKVMKNGIHSLSCIFNKNNYEDHVNGSIGICKADHKISNRFNYLNQLTCQSILFYFGLGGEVCCKKNETWGNAKFVENQLLTMELNMDIGTLHFFVDGKQQPVFVRGINEPMKFLV</sequence>
<reference evidence="1 2" key="1">
    <citation type="submission" date="2019-03" db="EMBL/GenBank/DDBJ databases">
        <title>Single cell metagenomics reveals metabolic interactions within the superorganism composed of flagellate Streblomastix strix and complex community of Bacteroidetes bacteria on its surface.</title>
        <authorList>
            <person name="Treitli S.C."/>
            <person name="Kolisko M."/>
            <person name="Husnik F."/>
            <person name="Keeling P."/>
            <person name="Hampl V."/>
        </authorList>
    </citation>
    <scope>NUCLEOTIDE SEQUENCE [LARGE SCALE GENOMIC DNA]</scope>
    <source>
        <strain evidence="1">ST1C</strain>
    </source>
</reference>
<accession>A0A5J4WT52</accession>
<dbReference type="EMBL" id="SNRW01001115">
    <property type="protein sequence ID" value="KAA6397722.1"/>
    <property type="molecule type" value="Genomic_DNA"/>
</dbReference>
<dbReference type="Gene3D" id="2.60.120.920">
    <property type="match status" value="1"/>
</dbReference>
<dbReference type="Proteomes" id="UP000324800">
    <property type="component" value="Unassembled WGS sequence"/>
</dbReference>
<evidence type="ECO:0000313" key="1">
    <source>
        <dbReference type="EMBL" id="KAA6397722.1"/>
    </source>
</evidence>
<dbReference type="InterPro" id="IPR043136">
    <property type="entry name" value="B30.2/SPRY_sf"/>
</dbReference>
<name>A0A5J4WT52_9EUKA</name>
<proteinExistence type="predicted"/>
<organism evidence="1 2">
    <name type="scientific">Streblomastix strix</name>
    <dbReference type="NCBI Taxonomy" id="222440"/>
    <lineage>
        <taxon>Eukaryota</taxon>
        <taxon>Metamonada</taxon>
        <taxon>Preaxostyla</taxon>
        <taxon>Oxymonadida</taxon>
        <taxon>Streblomastigidae</taxon>
        <taxon>Streblomastix</taxon>
    </lineage>
</organism>
<dbReference type="OrthoDB" id="2329056at2759"/>
<evidence type="ECO:0000313" key="2">
    <source>
        <dbReference type="Proteomes" id="UP000324800"/>
    </source>
</evidence>
<evidence type="ECO:0008006" key="3">
    <source>
        <dbReference type="Google" id="ProtNLM"/>
    </source>
</evidence>
<gene>
    <name evidence="1" type="ORF">EZS28_006751</name>
</gene>
<comment type="caution">
    <text evidence="1">The sequence shown here is derived from an EMBL/GenBank/DDBJ whole genome shotgun (WGS) entry which is preliminary data.</text>
</comment>